<keyword evidence="4" id="KW-1185">Reference proteome</keyword>
<protein>
    <submittedName>
        <fullName evidence="3">Uncharacterized protein</fullName>
    </submittedName>
</protein>
<gene>
    <name evidence="3" type="ORF">TAE01_06820</name>
</gene>
<feature type="transmembrane region" description="Helical" evidence="2">
    <location>
        <begin position="30"/>
        <end position="49"/>
    </location>
</feature>
<feature type="compositionally biased region" description="Basic and acidic residues" evidence="1">
    <location>
        <begin position="89"/>
        <end position="99"/>
    </location>
</feature>
<evidence type="ECO:0000313" key="3">
    <source>
        <dbReference type="EMBL" id="GEO28872.1"/>
    </source>
</evidence>
<dbReference type="EMBL" id="BJYX01000002">
    <property type="protein sequence ID" value="GEO28872.1"/>
    <property type="molecule type" value="Genomic_DNA"/>
</dbReference>
<evidence type="ECO:0000313" key="4">
    <source>
        <dbReference type="Proteomes" id="UP000321534"/>
    </source>
</evidence>
<feature type="region of interest" description="Disordered" evidence="1">
    <location>
        <begin position="89"/>
        <end position="110"/>
    </location>
</feature>
<organism evidence="3 4">
    <name type="scientific">Terrabacter aerolatus</name>
    <dbReference type="NCBI Taxonomy" id="422442"/>
    <lineage>
        <taxon>Bacteria</taxon>
        <taxon>Bacillati</taxon>
        <taxon>Actinomycetota</taxon>
        <taxon>Actinomycetes</taxon>
        <taxon>Micrococcales</taxon>
        <taxon>Intrasporangiaceae</taxon>
        <taxon>Terrabacter</taxon>
    </lineage>
</organism>
<keyword evidence="2" id="KW-0812">Transmembrane</keyword>
<evidence type="ECO:0000256" key="1">
    <source>
        <dbReference type="SAM" id="MobiDB-lite"/>
    </source>
</evidence>
<sequence>MSEKHDRGAPTRDGKHEGQHTAGAFDIRNFIGALLGLYGIILLVMGIFGDQSLDKTGGVNANLYAGIALVVVSAFFVVWARIKPIVVPEHVEPPDDDPVRPAPKRRPSGH</sequence>
<dbReference type="Proteomes" id="UP000321534">
    <property type="component" value="Unassembled WGS sequence"/>
</dbReference>
<dbReference type="RefSeq" id="WP_147063390.1">
    <property type="nucleotide sequence ID" value="NZ_BAAARO010000021.1"/>
</dbReference>
<comment type="caution">
    <text evidence="3">The sequence shown here is derived from an EMBL/GenBank/DDBJ whole genome shotgun (WGS) entry which is preliminary data.</text>
</comment>
<keyword evidence="2" id="KW-0472">Membrane</keyword>
<proteinExistence type="predicted"/>
<keyword evidence="2" id="KW-1133">Transmembrane helix</keyword>
<feature type="transmembrane region" description="Helical" evidence="2">
    <location>
        <begin position="61"/>
        <end position="80"/>
    </location>
</feature>
<dbReference type="AlphaFoldDB" id="A0A512CXC9"/>
<dbReference type="OrthoDB" id="5196985at2"/>
<reference evidence="3 4" key="1">
    <citation type="submission" date="2019-07" db="EMBL/GenBank/DDBJ databases">
        <title>Whole genome shotgun sequence of Terrabacter aerolatus NBRC 106305.</title>
        <authorList>
            <person name="Hosoyama A."/>
            <person name="Uohara A."/>
            <person name="Ohji S."/>
            <person name="Ichikawa N."/>
        </authorList>
    </citation>
    <scope>NUCLEOTIDE SEQUENCE [LARGE SCALE GENOMIC DNA]</scope>
    <source>
        <strain evidence="3 4">NBRC 106305</strain>
    </source>
</reference>
<evidence type="ECO:0000256" key="2">
    <source>
        <dbReference type="SAM" id="Phobius"/>
    </source>
</evidence>
<accession>A0A512CXC9</accession>
<name>A0A512CXC9_9MICO</name>